<dbReference type="InterPro" id="IPR020835">
    <property type="entry name" value="Catalase_sf"/>
</dbReference>
<dbReference type="InterPro" id="IPR018028">
    <property type="entry name" value="Catalase"/>
</dbReference>
<dbReference type="AlphaFoldDB" id="A0A848KM52"/>
<keyword evidence="4 8" id="KW-0479">Metal-binding</keyword>
<evidence type="ECO:0000259" key="9">
    <source>
        <dbReference type="SMART" id="SM01060"/>
    </source>
</evidence>
<keyword evidence="2 10" id="KW-0575">Peroxidase</keyword>
<protein>
    <submittedName>
        <fullName evidence="10">Catalase family peroxidase</fullName>
    </submittedName>
</protein>
<feature type="binding site" description="axial binding residue" evidence="8">
    <location>
        <position position="291"/>
    </location>
    <ligand>
        <name>heme</name>
        <dbReference type="ChEBI" id="CHEBI:30413"/>
    </ligand>
    <ligandPart>
        <name>Fe</name>
        <dbReference type="ChEBI" id="CHEBI:18248"/>
    </ligandPart>
</feature>
<dbReference type="Proteomes" id="UP000535543">
    <property type="component" value="Unassembled WGS sequence"/>
</dbReference>
<evidence type="ECO:0000256" key="3">
    <source>
        <dbReference type="ARBA" id="ARBA00022617"/>
    </source>
</evidence>
<reference evidence="10 11" key="2">
    <citation type="submission" date="2020-06" db="EMBL/GenBank/DDBJ databases">
        <title>Antribacter stalactiti gen. nov., sp. nov., a new member of the family Nacardiaceae isolated from a cave.</title>
        <authorList>
            <person name="Kim I.S."/>
        </authorList>
    </citation>
    <scope>NUCLEOTIDE SEQUENCE [LARGE SCALE GENOMIC DNA]</scope>
    <source>
        <strain evidence="10 11">YC2-7</strain>
    </source>
</reference>
<evidence type="ECO:0000256" key="1">
    <source>
        <dbReference type="ARBA" id="ARBA00005329"/>
    </source>
</evidence>
<dbReference type="GO" id="GO:0042744">
    <property type="term" value="P:hydrogen peroxide catabolic process"/>
    <property type="evidence" value="ECO:0007669"/>
    <property type="project" value="TreeGrafter"/>
</dbReference>
<dbReference type="SMART" id="SM01060">
    <property type="entry name" value="Catalase"/>
    <property type="match status" value="1"/>
</dbReference>
<comment type="caution">
    <text evidence="10">The sequence shown here is derived from an EMBL/GenBank/DDBJ whole genome shotgun (WGS) entry which is preliminary data.</text>
</comment>
<dbReference type="CDD" id="cd08153">
    <property type="entry name" value="srpA_like"/>
    <property type="match status" value="1"/>
</dbReference>
<dbReference type="SUPFAM" id="SSF56634">
    <property type="entry name" value="Heme-dependent catalase-like"/>
    <property type="match status" value="1"/>
</dbReference>
<dbReference type="PANTHER" id="PTHR11465:SF9">
    <property type="entry name" value="CATALASE"/>
    <property type="match status" value="1"/>
</dbReference>
<dbReference type="InterPro" id="IPR011614">
    <property type="entry name" value="Catalase_core"/>
</dbReference>
<dbReference type="Gene3D" id="1.20.1280.120">
    <property type="match status" value="1"/>
</dbReference>
<dbReference type="GO" id="GO:0020037">
    <property type="term" value="F:heme binding"/>
    <property type="evidence" value="ECO:0007669"/>
    <property type="project" value="InterPro"/>
</dbReference>
<dbReference type="InterPro" id="IPR024168">
    <property type="entry name" value="Catalase_SrpA-type_pred"/>
</dbReference>
<gene>
    <name evidence="10" type="ORF">FGL95_28265</name>
</gene>
<dbReference type="Gene3D" id="2.40.180.10">
    <property type="entry name" value="Catalase core domain"/>
    <property type="match status" value="1"/>
</dbReference>
<dbReference type="Pfam" id="PF00199">
    <property type="entry name" value="Catalase"/>
    <property type="match status" value="1"/>
</dbReference>
<dbReference type="PANTHER" id="PTHR11465">
    <property type="entry name" value="CATALASE"/>
    <property type="match status" value="1"/>
</dbReference>
<evidence type="ECO:0000256" key="4">
    <source>
        <dbReference type="ARBA" id="ARBA00022723"/>
    </source>
</evidence>
<evidence type="ECO:0000313" key="11">
    <source>
        <dbReference type="Proteomes" id="UP000535543"/>
    </source>
</evidence>
<proteinExistence type="inferred from homology"/>
<dbReference type="EMBL" id="VCQU01000013">
    <property type="protein sequence ID" value="NMN98936.1"/>
    <property type="molecule type" value="Genomic_DNA"/>
</dbReference>
<evidence type="ECO:0000256" key="8">
    <source>
        <dbReference type="PIRSR" id="PIRSR000296-2"/>
    </source>
</evidence>
<evidence type="ECO:0000313" key="10">
    <source>
        <dbReference type="EMBL" id="NMN98936.1"/>
    </source>
</evidence>
<dbReference type="PROSITE" id="PS51402">
    <property type="entry name" value="CATALASE_3"/>
    <property type="match status" value="1"/>
</dbReference>
<feature type="domain" description="Catalase core" evidence="9">
    <location>
        <begin position="3"/>
        <end position="302"/>
    </location>
</feature>
<evidence type="ECO:0000256" key="6">
    <source>
        <dbReference type="ARBA" id="ARBA00023004"/>
    </source>
</evidence>
<dbReference type="GO" id="GO:0005737">
    <property type="term" value="C:cytoplasm"/>
    <property type="evidence" value="ECO:0007669"/>
    <property type="project" value="TreeGrafter"/>
</dbReference>
<dbReference type="GO" id="GO:0004096">
    <property type="term" value="F:catalase activity"/>
    <property type="evidence" value="ECO:0007669"/>
    <property type="project" value="InterPro"/>
</dbReference>
<comment type="similarity">
    <text evidence="1">Belongs to the catalase family.</text>
</comment>
<keyword evidence="3 8" id="KW-0349">Heme</keyword>
<reference evidence="10 11" key="1">
    <citation type="submission" date="2019-05" db="EMBL/GenBank/DDBJ databases">
        <authorList>
            <person name="Lee S.D."/>
        </authorList>
    </citation>
    <scope>NUCLEOTIDE SEQUENCE [LARGE SCALE GENOMIC DNA]</scope>
    <source>
        <strain evidence="10 11">YC2-7</strain>
    </source>
</reference>
<evidence type="ECO:0000256" key="7">
    <source>
        <dbReference type="PIRSR" id="PIRSR000296-1"/>
    </source>
</evidence>
<dbReference type="PIRSF" id="PIRSF000296">
    <property type="entry name" value="SrpA"/>
    <property type="match status" value="1"/>
</dbReference>
<evidence type="ECO:0000256" key="2">
    <source>
        <dbReference type="ARBA" id="ARBA00022559"/>
    </source>
</evidence>
<dbReference type="GO" id="GO:0046872">
    <property type="term" value="F:metal ion binding"/>
    <property type="evidence" value="ECO:0007669"/>
    <property type="project" value="UniProtKB-KW"/>
</dbReference>
<dbReference type="GO" id="GO:0042542">
    <property type="term" value="P:response to hydrogen peroxide"/>
    <property type="evidence" value="ECO:0007669"/>
    <property type="project" value="TreeGrafter"/>
</dbReference>
<keyword evidence="6 8" id="KW-0408">Iron</keyword>
<organism evidence="10 11">
    <name type="scientific">Antrihabitans stalactiti</name>
    <dbReference type="NCBI Taxonomy" id="2584121"/>
    <lineage>
        <taxon>Bacteria</taxon>
        <taxon>Bacillati</taxon>
        <taxon>Actinomycetota</taxon>
        <taxon>Actinomycetes</taxon>
        <taxon>Mycobacteriales</taxon>
        <taxon>Nocardiaceae</taxon>
        <taxon>Antrihabitans</taxon>
    </lineage>
</organism>
<name>A0A848KM52_9NOCA</name>
<keyword evidence="11" id="KW-1185">Reference proteome</keyword>
<feature type="active site" evidence="7">
    <location>
        <position position="25"/>
    </location>
</feature>
<keyword evidence="5" id="KW-0560">Oxidoreductase</keyword>
<dbReference type="PRINTS" id="PR00067">
    <property type="entry name" value="CATALASE"/>
</dbReference>
<dbReference type="RefSeq" id="WP_169593723.1">
    <property type="nucleotide sequence ID" value="NZ_VCQU01000013.1"/>
</dbReference>
<sequence length="302" mass="32673">MVTPEDAIAAVHDTFGAHPGYRALHAKGFLYSGQFTATPEAAGLSRAAHFDGNAVPALIRFSNGSGDPEAADSRPTVRGMAVKLTLPDGSTTDISAQTARLFVANSPDGFVEFVRAAKPSAASGYRFAKFAARNPEVFRGLRQNAVAAKIPAGYSTVEYHALHAFRFVNAAGESRYVRYHWIPVDGEEFVSLLAARSKPRDFLTEEFDSRLARGPVRFKLQTQLAGPDDSSVDPSAPWSSDERVDLGTLEITGIETERERDGEVIVFDPMNVTDGIEPSDDPVLHFRSKAYSISVGLRIKGA</sequence>
<accession>A0A848KM52</accession>
<evidence type="ECO:0000256" key="5">
    <source>
        <dbReference type="ARBA" id="ARBA00023002"/>
    </source>
</evidence>